<sequence>MGKVTAKQQADAELVAEAVAQRCSTGSNKDGSPKAPTRHAIIWQAARLGALEYAAMTESDRTNNHAELVEALRPFAAMAKHLDDTDQRRDGLYCGGSPGILAEIKASDYHRARKALSLYGGEK</sequence>
<dbReference type="RefSeq" id="WP_148308990.1">
    <property type="nucleotide sequence ID" value="NZ_CP009122.1"/>
</dbReference>
<keyword evidence="2" id="KW-1185">Reference proteome</keyword>
<reference evidence="1 2" key="1">
    <citation type="journal article" date="2015" name="Int. J. Syst. Evol. Microbiol.">
        <title>Description of Sphingopyxis fribergensis sp. nov. - a soil bacterium with the ability to degrade styrene and phenylacetic acid.</title>
        <authorList>
            <person name="Oelschlagel M."/>
            <person name="Ruckert C."/>
            <person name="Kalinowski J."/>
            <person name="Schmidt G."/>
            <person name="Schlomann M."/>
            <person name="Tischler D."/>
        </authorList>
    </citation>
    <scope>NUCLEOTIDE SEQUENCE [LARGE SCALE GENOMIC DNA]</scope>
    <source>
        <strain evidence="1 2">Kp5.2</strain>
    </source>
</reference>
<accession>A0A0A7PDU9</accession>
<name>A0A0A7PDU9_9SPHN</name>
<dbReference type="AlphaFoldDB" id="A0A0A7PDU9"/>
<evidence type="ECO:0000313" key="1">
    <source>
        <dbReference type="EMBL" id="AJA07408.1"/>
    </source>
</evidence>
<evidence type="ECO:0000313" key="2">
    <source>
        <dbReference type="Proteomes" id="UP000030907"/>
    </source>
</evidence>
<organism evidence="1 2">
    <name type="scientific">Sphingopyxis fribergensis</name>
    <dbReference type="NCBI Taxonomy" id="1515612"/>
    <lineage>
        <taxon>Bacteria</taxon>
        <taxon>Pseudomonadati</taxon>
        <taxon>Pseudomonadota</taxon>
        <taxon>Alphaproteobacteria</taxon>
        <taxon>Sphingomonadales</taxon>
        <taxon>Sphingomonadaceae</taxon>
        <taxon>Sphingopyxis</taxon>
    </lineage>
</organism>
<protein>
    <submittedName>
        <fullName evidence="1">Uncharacterized protein</fullName>
    </submittedName>
</protein>
<gene>
    <name evidence="1" type="ORF">SKP52_02365</name>
</gene>
<dbReference type="STRING" id="1515612.SKP52_02365"/>
<dbReference type="EMBL" id="CP009122">
    <property type="protein sequence ID" value="AJA07408.1"/>
    <property type="molecule type" value="Genomic_DNA"/>
</dbReference>
<dbReference type="HOGENOM" id="CLU_2013782_0_0_5"/>
<proteinExistence type="predicted"/>
<dbReference type="Proteomes" id="UP000030907">
    <property type="component" value="Chromosome"/>
</dbReference>
<dbReference type="KEGG" id="sphk:SKP52_02365"/>